<sequence>MYSPTLGRFLQTDPVGYKDDLNWYAYVGNNPVNFVDPDGKVAVNLIMGATNAVIGFGVSVVTGERDVEKLTKNAFVDFGVGALAGPVGGRAAQMAEQLAVNTGQVVVSTIAKLQTGSLFALGAGGEAVKAGLNGDALNAQTVTGIALGGVLSAAPGIGTALSSASKVSGASSKAVSTIDTVYSGAAYGLANTLFTTTVGKSQHSSSSGFR</sequence>
<organism evidence="1 2">
    <name type="scientific">Paraburkholderia rhizosphaerae</name>
    <dbReference type="NCBI Taxonomy" id="480658"/>
    <lineage>
        <taxon>Bacteria</taxon>
        <taxon>Pseudomonadati</taxon>
        <taxon>Pseudomonadota</taxon>
        <taxon>Betaproteobacteria</taxon>
        <taxon>Burkholderiales</taxon>
        <taxon>Burkholderiaceae</taxon>
        <taxon>Paraburkholderia</taxon>
    </lineage>
</organism>
<evidence type="ECO:0000313" key="1">
    <source>
        <dbReference type="EMBL" id="TDY46572.1"/>
    </source>
</evidence>
<dbReference type="OrthoDB" id="5445630at2"/>
<gene>
    <name evidence="1" type="ORF">BX592_113201</name>
</gene>
<dbReference type="Proteomes" id="UP000295509">
    <property type="component" value="Unassembled WGS sequence"/>
</dbReference>
<dbReference type="RefSeq" id="WP_134193315.1">
    <property type="nucleotide sequence ID" value="NZ_JBHLUW010000022.1"/>
</dbReference>
<dbReference type="AlphaFoldDB" id="A0A4R8LPN6"/>
<protein>
    <submittedName>
        <fullName evidence="1">RHS repeat-associated protein</fullName>
    </submittedName>
</protein>
<dbReference type="Gene3D" id="2.180.10.10">
    <property type="entry name" value="RHS repeat-associated core"/>
    <property type="match status" value="1"/>
</dbReference>
<dbReference type="EMBL" id="SORE01000013">
    <property type="protein sequence ID" value="TDY46572.1"/>
    <property type="molecule type" value="Genomic_DNA"/>
</dbReference>
<dbReference type="InterPro" id="IPR022385">
    <property type="entry name" value="Rhs_assc_core"/>
</dbReference>
<dbReference type="PANTHER" id="PTHR32305">
    <property type="match status" value="1"/>
</dbReference>
<proteinExistence type="predicted"/>
<reference evidence="1 2" key="1">
    <citation type="submission" date="2019-03" db="EMBL/GenBank/DDBJ databases">
        <title>Genomic Encyclopedia of Type Strains, Phase III (KMG-III): the genomes of soil and plant-associated and newly described type strains.</title>
        <authorList>
            <person name="Whitman W."/>
        </authorList>
    </citation>
    <scope>NUCLEOTIDE SEQUENCE [LARGE SCALE GENOMIC DNA]</scope>
    <source>
        <strain evidence="1 2">LMG 29544</strain>
    </source>
</reference>
<keyword evidence="2" id="KW-1185">Reference proteome</keyword>
<dbReference type="PANTHER" id="PTHR32305:SF15">
    <property type="entry name" value="PROTEIN RHSA-RELATED"/>
    <property type="match status" value="1"/>
</dbReference>
<accession>A0A4R8LPN6</accession>
<dbReference type="InterPro" id="IPR050708">
    <property type="entry name" value="T6SS_VgrG/RHS"/>
</dbReference>
<comment type="caution">
    <text evidence="1">The sequence shown here is derived from an EMBL/GenBank/DDBJ whole genome shotgun (WGS) entry which is preliminary data.</text>
</comment>
<name>A0A4R8LPN6_9BURK</name>
<evidence type="ECO:0000313" key="2">
    <source>
        <dbReference type="Proteomes" id="UP000295509"/>
    </source>
</evidence>
<dbReference type="NCBIfam" id="TIGR03696">
    <property type="entry name" value="Rhs_assc_core"/>
    <property type="match status" value="1"/>
</dbReference>